<organism evidence="3 4">
    <name type="scientific">Cyphellophora attinorum</name>
    <dbReference type="NCBI Taxonomy" id="1664694"/>
    <lineage>
        <taxon>Eukaryota</taxon>
        <taxon>Fungi</taxon>
        <taxon>Dikarya</taxon>
        <taxon>Ascomycota</taxon>
        <taxon>Pezizomycotina</taxon>
        <taxon>Eurotiomycetes</taxon>
        <taxon>Chaetothyriomycetidae</taxon>
        <taxon>Chaetothyriales</taxon>
        <taxon>Cyphellophoraceae</taxon>
        <taxon>Cyphellophora</taxon>
    </lineage>
</organism>
<dbReference type="AlphaFoldDB" id="A0A0N1HE04"/>
<keyword evidence="4" id="KW-1185">Reference proteome</keyword>
<evidence type="ECO:0000313" key="3">
    <source>
        <dbReference type="EMBL" id="KPI42875.1"/>
    </source>
</evidence>
<evidence type="ECO:0000259" key="2">
    <source>
        <dbReference type="Pfam" id="PF07859"/>
    </source>
</evidence>
<reference evidence="3 4" key="1">
    <citation type="submission" date="2015-06" db="EMBL/GenBank/DDBJ databases">
        <title>Draft genome of the ant-associated black yeast Phialophora attae CBS 131958.</title>
        <authorList>
            <person name="Moreno L.F."/>
            <person name="Stielow B.J."/>
            <person name="de Hoog S."/>
            <person name="Vicente V.A."/>
            <person name="Weiss V.A."/>
            <person name="de Vries M."/>
            <person name="Cruz L.M."/>
            <person name="Souza E.M."/>
        </authorList>
    </citation>
    <scope>NUCLEOTIDE SEQUENCE [LARGE SCALE GENOMIC DNA]</scope>
    <source>
        <strain evidence="3 4">CBS 131958</strain>
    </source>
</reference>
<gene>
    <name evidence="3" type="ORF">AB675_1784</name>
</gene>
<dbReference type="Proteomes" id="UP000038010">
    <property type="component" value="Unassembled WGS sequence"/>
</dbReference>
<name>A0A0N1HE04_9EURO</name>
<dbReference type="SUPFAM" id="SSF53474">
    <property type="entry name" value="alpha/beta-Hydrolases"/>
    <property type="match status" value="1"/>
</dbReference>
<keyword evidence="1" id="KW-0378">Hydrolase</keyword>
<accession>A0A0N1HE04</accession>
<dbReference type="InterPro" id="IPR029058">
    <property type="entry name" value="AB_hydrolase_fold"/>
</dbReference>
<sequence>MNQTEVHRPKIADGIRYPWYYAIYLHTTAAVLRSIVSYISGRHEGFDMDLVVETPGLGAGTAKISVCLPPAADDRESGTTPKPLLLVAEGGGFVLGQPKDGRHIDRMISDETGAIVISVDYAKSPRYEYPHALLQLYEVLKWALSKEAQTKGIFVDPGRVAIMGNSAGGNLTAALTLLASFTAGPCAKFREDLGQQFRQVLQVLIYPSVRCNEPYALRWHEGDEKVREKSLPIWAASLMEASYLPPYVDKEQIFIAPLLADTALLKQLTLPPAVILTAGLDCLKYEAHAYGEKLREAGVQVSAKEYPKAIHGYSHYKKDNKDYRADDVEDTWKRVCEGLKTAFQE</sequence>
<dbReference type="RefSeq" id="XP_018002838.1">
    <property type="nucleotide sequence ID" value="XM_018141701.1"/>
</dbReference>
<protein>
    <submittedName>
        <fullName evidence="3">Carboxylesterase NlhH</fullName>
    </submittedName>
</protein>
<dbReference type="STRING" id="1664694.A0A0N1HE04"/>
<dbReference type="Pfam" id="PF07859">
    <property type="entry name" value="Abhydrolase_3"/>
    <property type="match status" value="1"/>
</dbReference>
<dbReference type="InterPro" id="IPR050300">
    <property type="entry name" value="GDXG_lipolytic_enzyme"/>
</dbReference>
<dbReference type="VEuPathDB" id="FungiDB:AB675_1784"/>
<dbReference type="PANTHER" id="PTHR48081">
    <property type="entry name" value="AB HYDROLASE SUPERFAMILY PROTEIN C4A8.06C"/>
    <property type="match status" value="1"/>
</dbReference>
<dbReference type="OrthoDB" id="19653at2759"/>
<evidence type="ECO:0000313" key="4">
    <source>
        <dbReference type="Proteomes" id="UP000038010"/>
    </source>
</evidence>
<dbReference type="GO" id="GO:0016787">
    <property type="term" value="F:hydrolase activity"/>
    <property type="evidence" value="ECO:0007669"/>
    <property type="project" value="UniProtKB-KW"/>
</dbReference>
<dbReference type="Gene3D" id="3.40.50.1820">
    <property type="entry name" value="alpha/beta hydrolase"/>
    <property type="match status" value="1"/>
</dbReference>
<evidence type="ECO:0000256" key="1">
    <source>
        <dbReference type="ARBA" id="ARBA00022801"/>
    </source>
</evidence>
<feature type="domain" description="Alpha/beta hydrolase fold-3" evidence="2">
    <location>
        <begin position="89"/>
        <end position="313"/>
    </location>
</feature>
<dbReference type="PANTHER" id="PTHR48081:SF8">
    <property type="entry name" value="ALPHA_BETA HYDROLASE FOLD-3 DOMAIN-CONTAINING PROTEIN-RELATED"/>
    <property type="match status" value="1"/>
</dbReference>
<dbReference type="EMBL" id="LFJN01000006">
    <property type="protein sequence ID" value="KPI42875.1"/>
    <property type="molecule type" value="Genomic_DNA"/>
</dbReference>
<dbReference type="GeneID" id="28733581"/>
<dbReference type="InterPro" id="IPR013094">
    <property type="entry name" value="AB_hydrolase_3"/>
</dbReference>
<comment type="caution">
    <text evidence="3">The sequence shown here is derived from an EMBL/GenBank/DDBJ whole genome shotgun (WGS) entry which is preliminary data.</text>
</comment>
<proteinExistence type="predicted"/>